<name>A0A177EBS2_9MICR</name>
<keyword evidence="2" id="KW-0648">Protein biosynthesis</keyword>
<dbReference type="STRING" id="1805483.A0A177EBS2"/>
<evidence type="ECO:0000259" key="1">
    <source>
        <dbReference type="PROSITE" id="PS50296"/>
    </source>
</evidence>
<evidence type="ECO:0000313" key="2">
    <source>
        <dbReference type="EMBL" id="OAG28951.1"/>
    </source>
</evidence>
<dbReference type="PANTHER" id="PTHR10388">
    <property type="entry name" value="EUKARYOTIC TRANSLATION INITIATION FACTOR SUI1"/>
    <property type="match status" value="1"/>
</dbReference>
<organism evidence="2 3">
    <name type="scientific">Nematocida displodere</name>
    <dbReference type="NCBI Taxonomy" id="1805483"/>
    <lineage>
        <taxon>Eukaryota</taxon>
        <taxon>Fungi</taxon>
        <taxon>Fungi incertae sedis</taxon>
        <taxon>Microsporidia</taxon>
        <taxon>Nematocida</taxon>
    </lineage>
</organism>
<dbReference type="EMBL" id="LTDL01000042">
    <property type="protein sequence ID" value="OAG28951.1"/>
    <property type="molecule type" value="Genomic_DNA"/>
</dbReference>
<proteinExistence type="predicted"/>
<comment type="caution">
    <text evidence="2">The sequence shown here is derived from an EMBL/GenBank/DDBJ whole genome shotgun (WGS) entry which is preliminary data.</text>
</comment>
<dbReference type="GO" id="GO:0003743">
    <property type="term" value="F:translation initiation factor activity"/>
    <property type="evidence" value="ECO:0007669"/>
    <property type="project" value="UniProtKB-KW"/>
</dbReference>
<dbReference type="Proteomes" id="UP000185944">
    <property type="component" value="Unassembled WGS sequence"/>
</dbReference>
<dbReference type="SUPFAM" id="SSF55159">
    <property type="entry name" value="eIF1-like"/>
    <property type="match status" value="1"/>
</dbReference>
<dbReference type="PROSITE" id="PS50296">
    <property type="entry name" value="SUI1"/>
    <property type="match status" value="1"/>
</dbReference>
<dbReference type="AlphaFoldDB" id="A0A177EBS2"/>
<dbReference type="GeneID" id="93647440"/>
<dbReference type="RefSeq" id="XP_067543696.1">
    <property type="nucleotide sequence ID" value="XM_067688508.1"/>
</dbReference>
<dbReference type="OrthoDB" id="10248435at2759"/>
<dbReference type="InterPro" id="IPR036877">
    <property type="entry name" value="SUI1_dom_sf"/>
</dbReference>
<gene>
    <name evidence="2" type="ORF">NEDG_01090</name>
</gene>
<accession>A0A177EBS2</accession>
<sequence length="105" mass="11862">MVSSASEEEVIFSDEGKGFEENEIHVRKQNRKGRKWLTTVENIPESCDMGDLLVTLKKELCCNGSITDNPANSGKVLQMQGDHGFKMKSRLQTLFPEYKVVFHGN</sequence>
<dbReference type="VEuPathDB" id="MicrosporidiaDB:NEDG_01090"/>
<dbReference type="Pfam" id="PF01253">
    <property type="entry name" value="SUI1"/>
    <property type="match status" value="1"/>
</dbReference>
<reference evidence="2 3" key="1">
    <citation type="submission" date="2016-02" db="EMBL/GenBank/DDBJ databases">
        <title>Discovery of a natural microsporidian pathogen with a broad tissue tropism in Caenorhabditis elegans.</title>
        <authorList>
            <person name="Luallen R.J."/>
            <person name="Reinke A.W."/>
            <person name="Tong L."/>
            <person name="Botts M.R."/>
            <person name="Felix M.-A."/>
            <person name="Troemel E.R."/>
        </authorList>
    </citation>
    <scope>NUCLEOTIDE SEQUENCE [LARGE SCALE GENOMIC DNA]</scope>
    <source>
        <strain evidence="2 3">JUm2807</strain>
    </source>
</reference>
<keyword evidence="3" id="KW-1185">Reference proteome</keyword>
<keyword evidence="2" id="KW-0396">Initiation factor</keyword>
<feature type="domain" description="SUI1" evidence="1">
    <location>
        <begin position="24"/>
        <end position="95"/>
    </location>
</feature>
<dbReference type="InterPro" id="IPR001950">
    <property type="entry name" value="SUI1"/>
</dbReference>
<evidence type="ECO:0000313" key="3">
    <source>
        <dbReference type="Proteomes" id="UP000185944"/>
    </source>
</evidence>
<protein>
    <submittedName>
        <fullName evidence="2">Translation initiation factor 1</fullName>
    </submittedName>
</protein>
<dbReference type="Gene3D" id="3.30.780.10">
    <property type="entry name" value="SUI1-like domain"/>
    <property type="match status" value="1"/>
</dbReference>